<evidence type="ECO:0000313" key="2">
    <source>
        <dbReference type="Proteomes" id="UP000018745"/>
    </source>
</evidence>
<dbReference type="EMBL" id="CP006935">
    <property type="protein sequence ID" value="AHC40598.1"/>
    <property type="molecule type" value="Genomic_DNA"/>
</dbReference>
<gene>
    <name evidence="1" type="ORF">OVS_04355</name>
</gene>
<protein>
    <submittedName>
        <fullName evidence="1">Uncharacterized protein</fullName>
    </submittedName>
</protein>
<name>A0ABM5P296_9MOLU</name>
<dbReference type="RefSeq" id="WP_024071627.1">
    <property type="nucleotide sequence ID" value="NC_023062.1"/>
</dbReference>
<reference evidence="1 2" key="1">
    <citation type="journal article" date="2014" name="Genome Announc.">
        <title>Complete Genome Sequence of Mycoplasma ovis Strain Michigan, a Hemoplasma of Sheep with Two Distinct 16S rRNA Genes.</title>
        <authorList>
            <person name="Deshuillers P.L."/>
            <person name="Santos A.P."/>
            <person name="do Nascimento N.C."/>
            <person name="Hampel J.A."/>
            <person name="Bergin I.L."/>
            <person name="Dyson M.C."/>
            <person name="Messick J.B."/>
        </authorList>
    </citation>
    <scope>NUCLEOTIDE SEQUENCE [LARGE SCALE GENOMIC DNA]</scope>
    <source>
        <strain evidence="1 2">Michigan</strain>
    </source>
</reference>
<evidence type="ECO:0000313" key="1">
    <source>
        <dbReference type="EMBL" id="AHC40598.1"/>
    </source>
</evidence>
<keyword evidence="2" id="KW-1185">Reference proteome</keyword>
<proteinExistence type="predicted"/>
<sequence length="226" mass="24508">MSAGVKFLATVSAMGVCCVVLPLCLRKSQNTVMLSSQISSSGSVEPAVTKTGPSKEINKVSGRTVVSSDSGISKAKGACQKTPMVNGWEAFLTAQGKVKSDYVAVDCTNIALKNDHIPLEGNWQGLFPQIFLTGEVILGTSQKFEIDSETEQFEDLTHNRSANVMTFSGLGLKSIISGIREEMDWTQLPQKRVASVSVDEEKIGTRDIYLILPELEQLDSEDEETN</sequence>
<accession>A0ABM5P296</accession>
<dbReference type="Proteomes" id="UP000018745">
    <property type="component" value="Chromosome"/>
</dbReference>
<organism evidence="1 2">
    <name type="scientific">Mycoplasma ovis str. Michigan</name>
    <dbReference type="NCBI Taxonomy" id="1415773"/>
    <lineage>
        <taxon>Bacteria</taxon>
        <taxon>Bacillati</taxon>
        <taxon>Mycoplasmatota</taxon>
        <taxon>Mollicutes</taxon>
        <taxon>Mycoplasmataceae</taxon>
        <taxon>Mycoplasma</taxon>
    </lineage>
</organism>